<dbReference type="PANTHER" id="PTHR47657:SF13">
    <property type="entry name" value="ZN(2)-C6 FUNGAL-TYPE DOMAIN-CONTAINING PROTEIN-RELATED"/>
    <property type="match status" value="1"/>
</dbReference>
<dbReference type="PANTHER" id="PTHR47657">
    <property type="entry name" value="STEROL REGULATORY ELEMENT-BINDING PROTEIN ECM22"/>
    <property type="match status" value="1"/>
</dbReference>
<dbReference type="AlphaFoldDB" id="A0A060T8C9"/>
<dbReference type="Pfam" id="PF11951">
    <property type="entry name" value="Fungal_trans_2"/>
    <property type="match status" value="1"/>
</dbReference>
<proteinExistence type="predicted"/>
<feature type="domain" description="Zn(2)-C6 fungal-type" evidence="2">
    <location>
        <begin position="17"/>
        <end position="47"/>
    </location>
</feature>
<dbReference type="Gene3D" id="4.10.240.10">
    <property type="entry name" value="Zn(2)-C6 fungal-type DNA-binding domain"/>
    <property type="match status" value="1"/>
</dbReference>
<dbReference type="EMBL" id="HG937694">
    <property type="protein sequence ID" value="CDP37054.1"/>
    <property type="molecule type" value="Genomic_DNA"/>
</dbReference>
<dbReference type="SMART" id="SM00066">
    <property type="entry name" value="GAL4"/>
    <property type="match status" value="1"/>
</dbReference>
<feature type="region of interest" description="Disordered" evidence="1">
    <location>
        <begin position="61"/>
        <end position="90"/>
    </location>
</feature>
<dbReference type="InterPro" id="IPR001138">
    <property type="entry name" value="Zn2Cys6_DnaBD"/>
</dbReference>
<dbReference type="InterPro" id="IPR021858">
    <property type="entry name" value="Fun_TF"/>
</dbReference>
<evidence type="ECO:0000259" key="2">
    <source>
        <dbReference type="PROSITE" id="PS50048"/>
    </source>
</evidence>
<evidence type="ECO:0000256" key="1">
    <source>
        <dbReference type="SAM" id="MobiDB-lite"/>
    </source>
</evidence>
<dbReference type="GO" id="GO:0008270">
    <property type="term" value="F:zinc ion binding"/>
    <property type="evidence" value="ECO:0007669"/>
    <property type="project" value="InterPro"/>
</dbReference>
<dbReference type="PROSITE" id="PS50048">
    <property type="entry name" value="ZN2_CY6_FUNGAL_2"/>
    <property type="match status" value="1"/>
</dbReference>
<protein>
    <submittedName>
        <fullName evidence="3">ARAD1D02662p</fullName>
    </submittedName>
</protein>
<reference evidence="3" key="2">
    <citation type="submission" date="2014-06" db="EMBL/GenBank/DDBJ databases">
        <title>The complete genome of Blastobotrys (Arxula) adeninivorans LS3 - a yeast of biotechnological interest.</title>
        <authorList>
            <person name="Kunze G."/>
            <person name="Gaillardin C."/>
            <person name="Czernicka M."/>
            <person name="Durrens P."/>
            <person name="Martin T."/>
            <person name="Boer E."/>
            <person name="Gabaldon T."/>
            <person name="Cruz J."/>
            <person name="Talla E."/>
            <person name="Marck C."/>
            <person name="Goffeau A."/>
            <person name="Barbe V."/>
            <person name="Baret P."/>
            <person name="Baronian K."/>
            <person name="Beier S."/>
            <person name="Bleykasten C."/>
            <person name="Bode R."/>
            <person name="Casaregola S."/>
            <person name="Despons L."/>
            <person name="Fairhead C."/>
            <person name="Giersberg M."/>
            <person name="Gierski P."/>
            <person name="Hahnel U."/>
            <person name="Hartmann A."/>
            <person name="Jankowska D."/>
            <person name="Jubin C."/>
            <person name="Jung P."/>
            <person name="Lafontaine I."/>
            <person name="Leh-Louis V."/>
            <person name="Lemaire M."/>
            <person name="Marcet-Houben M."/>
            <person name="Mascher M."/>
            <person name="Morel G."/>
            <person name="Richard G.-F."/>
            <person name="Riechen J."/>
            <person name="Sacerdot C."/>
            <person name="Sarkar A."/>
            <person name="Savel G."/>
            <person name="Schacherer J."/>
            <person name="Sherman D."/>
            <person name="Straub M.-L."/>
            <person name="Stein N."/>
            <person name="Thierry A."/>
            <person name="Trautwein-Schult A."/>
            <person name="Westhof E."/>
            <person name="Worch S."/>
            <person name="Dujon B."/>
            <person name="Souciet J.-L."/>
            <person name="Wincker P."/>
            <person name="Scholz U."/>
            <person name="Neuveglise N."/>
        </authorList>
    </citation>
    <scope>NUCLEOTIDE SEQUENCE</scope>
    <source>
        <strain evidence="3">LS3</strain>
    </source>
</reference>
<organism evidence="3">
    <name type="scientific">Blastobotrys adeninivorans</name>
    <name type="common">Yeast</name>
    <name type="synonym">Arxula adeninivorans</name>
    <dbReference type="NCBI Taxonomy" id="409370"/>
    <lineage>
        <taxon>Eukaryota</taxon>
        <taxon>Fungi</taxon>
        <taxon>Dikarya</taxon>
        <taxon>Ascomycota</taxon>
        <taxon>Saccharomycotina</taxon>
        <taxon>Dipodascomycetes</taxon>
        <taxon>Dipodascales</taxon>
        <taxon>Trichomonascaceae</taxon>
        <taxon>Blastobotrys</taxon>
    </lineage>
</organism>
<dbReference type="CDD" id="cd00067">
    <property type="entry name" value="GAL4"/>
    <property type="match status" value="1"/>
</dbReference>
<dbReference type="InterPro" id="IPR036864">
    <property type="entry name" value="Zn2-C6_fun-type_DNA-bd_sf"/>
</dbReference>
<dbReference type="InterPro" id="IPR052400">
    <property type="entry name" value="Zn2-C6_fungal_TF"/>
</dbReference>
<sequence>MPQKIQSRRSHKKSRLGCLNCKRRRIKCDESRPQCTNCIRHSITCDYLQVSQAGSSATSLSVSPESEFDNGSVSRVNSPAWNGEDSVQSPSLALDSASSRFDYLDLDLYQHYIAFTSSLMDTDEQSVHRWRFDMPAMASFFPFIYHLMLALSGLHKAQMTKQNVALLRERAHQHYNTGVRGLSALLPTANDDNCEAIYIGSTLVCLCYFAAGPKPGEYVAFSSSGGSEFFKLFRGVRLIIESHSDVLHKGVLASKKKVGEDFKTAEEIRQEKSEINDQYDLVELKNLISGRIGKDTDLGVVLLGVITALEATVYQLVDAPPGGGLATSSIMGWLYRLPAVFTERLQQKCPLCLVVFAHYIALFESEKALWLLRGWGRHVIGAIYDYLPDYDRQYISLPMRIVGYE</sequence>
<dbReference type="PhylomeDB" id="A0A060T8C9"/>
<name>A0A060T8C9_BLAAD</name>
<evidence type="ECO:0000313" key="3">
    <source>
        <dbReference type="EMBL" id="CDP37054.1"/>
    </source>
</evidence>
<gene>
    <name evidence="3" type="ORF">GNLVRS02_ARAD1D02662g</name>
</gene>
<reference evidence="3" key="1">
    <citation type="submission" date="2014-02" db="EMBL/GenBank/DDBJ databases">
        <authorList>
            <person name="Genoscope - CEA"/>
        </authorList>
    </citation>
    <scope>NUCLEOTIDE SEQUENCE</scope>
    <source>
        <strain evidence="3">LS3</strain>
    </source>
</reference>
<accession>A0A060T8C9</accession>
<dbReference type="GO" id="GO:0000981">
    <property type="term" value="F:DNA-binding transcription factor activity, RNA polymerase II-specific"/>
    <property type="evidence" value="ECO:0007669"/>
    <property type="project" value="InterPro"/>
</dbReference>
<dbReference type="Pfam" id="PF00172">
    <property type="entry name" value="Zn_clus"/>
    <property type="match status" value="1"/>
</dbReference>
<dbReference type="PROSITE" id="PS00463">
    <property type="entry name" value="ZN2_CY6_FUNGAL_1"/>
    <property type="match status" value="1"/>
</dbReference>
<dbReference type="SUPFAM" id="SSF57701">
    <property type="entry name" value="Zn2/Cys6 DNA-binding domain"/>
    <property type="match status" value="1"/>
</dbReference>